<accession>A0A449B5H4</accession>
<evidence type="ECO:0000313" key="2">
    <source>
        <dbReference type="EMBL" id="VEU75854.1"/>
    </source>
</evidence>
<protein>
    <submittedName>
        <fullName evidence="2">Uncharacterized protein</fullName>
    </submittedName>
</protein>
<keyword evidence="1" id="KW-0472">Membrane</keyword>
<dbReference type="KEGG" id="mcou:NCTC10179_00010"/>
<reference evidence="2 3" key="1">
    <citation type="submission" date="2019-01" db="EMBL/GenBank/DDBJ databases">
        <authorList>
            <consortium name="Pathogen Informatics"/>
        </authorList>
    </citation>
    <scope>NUCLEOTIDE SEQUENCE [LARGE SCALE GENOMIC DNA]</scope>
    <source>
        <strain evidence="2 3">NCTC10179</strain>
    </source>
</reference>
<evidence type="ECO:0000313" key="3">
    <source>
        <dbReference type="Proteomes" id="UP000289497"/>
    </source>
</evidence>
<dbReference type="AlphaFoldDB" id="A0A449B5H4"/>
<dbReference type="EMBL" id="LR215039">
    <property type="protein sequence ID" value="VEU75854.1"/>
    <property type="molecule type" value="Genomic_DNA"/>
</dbReference>
<organism evidence="2 3">
    <name type="scientific">Mycoplasmopsis columboralis</name>
    <dbReference type="NCBI Taxonomy" id="171282"/>
    <lineage>
        <taxon>Bacteria</taxon>
        <taxon>Bacillati</taxon>
        <taxon>Mycoplasmatota</taxon>
        <taxon>Mycoplasmoidales</taxon>
        <taxon>Metamycoplasmataceae</taxon>
        <taxon>Mycoplasmopsis</taxon>
    </lineage>
</organism>
<sequence>MYVKVYDSWTLSKKRKLNLGIGLINFSIYFFLIIIFLSILFYSLIWQEKDSNLNIGKMVLILFLKGASFACYMFCVILIKRKLEDKLFHIDRYKTYKVITKKIAFITRWRLELFDISETQFRNLVSKKIKFKRVLATEADE</sequence>
<evidence type="ECO:0000256" key="1">
    <source>
        <dbReference type="SAM" id="Phobius"/>
    </source>
</evidence>
<feature type="transmembrane region" description="Helical" evidence="1">
    <location>
        <begin position="21"/>
        <end position="46"/>
    </location>
</feature>
<dbReference type="Proteomes" id="UP000289497">
    <property type="component" value="Chromosome"/>
</dbReference>
<keyword evidence="1" id="KW-0812">Transmembrane</keyword>
<name>A0A449B5H4_9BACT</name>
<dbReference type="RefSeq" id="WP_036435158.1">
    <property type="nucleotide sequence ID" value="NZ_LR215039.1"/>
</dbReference>
<keyword evidence="1" id="KW-1133">Transmembrane helix</keyword>
<feature type="transmembrane region" description="Helical" evidence="1">
    <location>
        <begin position="58"/>
        <end position="79"/>
    </location>
</feature>
<proteinExistence type="predicted"/>
<keyword evidence="3" id="KW-1185">Reference proteome</keyword>
<gene>
    <name evidence="2" type="ORF">NCTC10179_00010</name>
</gene>